<gene>
    <name evidence="2" type="ORF">SISNIDRAFT_467582</name>
</gene>
<feature type="region of interest" description="Disordered" evidence="1">
    <location>
        <begin position="203"/>
        <end position="230"/>
    </location>
</feature>
<protein>
    <submittedName>
        <fullName evidence="2">Uncharacterized protein</fullName>
    </submittedName>
</protein>
<keyword evidence="3" id="KW-1185">Reference proteome</keyword>
<sequence length="230" mass="25241">MSSQKWSAISKLKQELKDIDASLAHNSWRKRHMWGKYCQGSAHYLRRQNILDEIEELRNTITVSPPLPVIVDLEGYESAHSSESFSSSCSSSASASSRESSPEPYIPVVVQPQTASNSKTPARHRGHAHPPLKPRRGRGSRPSNFVRIWLASMASPGEDQGLDHLVDAFGKLGVTEQQAVLDEMPELADALEHMSLAGHVSSDVDEHANGGGVRGAKARRTTRLRGSLPY</sequence>
<evidence type="ECO:0000256" key="1">
    <source>
        <dbReference type="SAM" id="MobiDB-lite"/>
    </source>
</evidence>
<feature type="compositionally biased region" description="Low complexity" evidence="1">
    <location>
        <begin position="81"/>
        <end position="99"/>
    </location>
</feature>
<evidence type="ECO:0000313" key="3">
    <source>
        <dbReference type="Proteomes" id="UP000076722"/>
    </source>
</evidence>
<reference evidence="2 3" key="1">
    <citation type="journal article" date="2016" name="Mol. Biol. Evol.">
        <title>Comparative Genomics of Early-Diverging Mushroom-Forming Fungi Provides Insights into the Origins of Lignocellulose Decay Capabilities.</title>
        <authorList>
            <person name="Nagy L.G."/>
            <person name="Riley R."/>
            <person name="Tritt A."/>
            <person name="Adam C."/>
            <person name="Daum C."/>
            <person name="Floudas D."/>
            <person name="Sun H."/>
            <person name="Yadav J.S."/>
            <person name="Pangilinan J."/>
            <person name="Larsson K.H."/>
            <person name="Matsuura K."/>
            <person name="Barry K."/>
            <person name="Labutti K."/>
            <person name="Kuo R."/>
            <person name="Ohm R.A."/>
            <person name="Bhattacharya S.S."/>
            <person name="Shirouzu T."/>
            <person name="Yoshinaga Y."/>
            <person name="Martin F.M."/>
            <person name="Grigoriev I.V."/>
            <person name="Hibbett D.S."/>
        </authorList>
    </citation>
    <scope>NUCLEOTIDE SEQUENCE [LARGE SCALE GENOMIC DNA]</scope>
    <source>
        <strain evidence="2 3">HHB9708</strain>
    </source>
</reference>
<dbReference type="AlphaFoldDB" id="A0A164SNC1"/>
<feature type="region of interest" description="Disordered" evidence="1">
    <location>
        <begin position="81"/>
        <end position="140"/>
    </location>
</feature>
<accession>A0A164SNC1</accession>
<organism evidence="2 3">
    <name type="scientific">Sistotremastrum niveocremeum HHB9708</name>
    <dbReference type="NCBI Taxonomy" id="1314777"/>
    <lineage>
        <taxon>Eukaryota</taxon>
        <taxon>Fungi</taxon>
        <taxon>Dikarya</taxon>
        <taxon>Basidiomycota</taxon>
        <taxon>Agaricomycotina</taxon>
        <taxon>Agaricomycetes</taxon>
        <taxon>Sistotremastrales</taxon>
        <taxon>Sistotremastraceae</taxon>
        <taxon>Sertulicium</taxon>
        <taxon>Sertulicium niveocremeum</taxon>
    </lineage>
</organism>
<dbReference type="EMBL" id="KV419414">
    <property type="protein sequence ID" value="KZS91652.1"/>
    <property type="molecule type" value="Genomic_DNA"/>
</dbReference>
<dbReference type="Proteomes" id="UP000076722">
    <property type="component" value="Unassembled WGS sequence"/>
</dbReference>
<evidence type="ECO:0000313" key="2">
    <source>
        <dbReference type="EMBL" id="KZS91652.1"/>
    </source>
</evidence>
<feature type="compositionally biased region" description="Polar residues" evidence="1">
    <location>
        <begin position="111"/>
        <end position="120"/>
    </location>
</feature>
<name>A0A164SNC1_9AGAM</name>
<proteinExistence type="predicted"/>
<feature type="compositionally biased region" description="Basic residues" evidence="1">
    <location>
        <begin position="121"/>
        <end position="139"/>
    </location>
</feature>